<accession>A0A9Q0FZ42</accession>
<dbReference type="CDD" id="cd20653">
    <property type="entry name" value="CYP81"/>
    <property type="match status" value="1"/>
</dbReference>
<reference evidence="13" key="2">
    <citation type="journal article" date="2023" name="Plants (Basel)">
        <title>Annotation of the Turnera subulata (Passifloraceae) Draft Genome Reveals the S-Locus Evolved after the Divergence of Turneroideae from Passifloroideae in a Stepwise Manner.</title>
        <authorList>
            <person name="Henning P.M."/>
            <person name="Roalson E.H."/>
            <person name="Mir W."/>
            <person name="McCubbin A.G."/>
            <person name="Shore J.S."/>
        </authorList>
    </citation>
    <scope>NUCLEOTIDE SEQUENCE</scope>
    <source>
        <strain evidence="13">F60SS</strain>
    </source>
</reference>
<dbReference type="GO" id="GO:0020037">
    <property type="term" value="F:heme binding"/>
    <property type="evidence" value="ECO:0007669"/>
    <property type="project" value="InterPro"/>
</dbReference>
<keyword evidence="8 11" id="KW-0408">Iron</keyword>
<dbReference type="OrthoDB" id="1055148at2759"/>
<dbReference type="GO" id="GO:0016020">
    <property type="term" value="C:membrane"/>
    <property type="evidence" value="ECO:0007669"/>
    <property type="project" value="UniProtKB-SubCell"/>
</dbReference>
<keyword evidence="5 11" id="KW-0479">Metal-binding</keyword>
<dbReference type="InterPro" id="IPR017972">
    <property type="entry name" value="Cyt_P450_CS"/>
</dbReference>
<evidence type="ECO:0000256" key="7">
    <source>
        <dbReference type="ARBA" id="ARBA00023002"/>
    </source>
</evidence>
<evidence type="ECO:0000256" key="11">
    <source>
        <dbReference type="PIRSR" id="PIRSR602401-1"/>
    </source>
</evidence>
<evidence type="ECO:0000256" key="9">
    <source>
        <dbReference type="ARBA" id="ARBA00023033"/>
    </source>
</evidence>
<comment type="cofactor">
    <cofactor evidence="11">
        <name>heme</name>
        <dbReference type="ChEBI" id="CHEBI:30413"/>
    </cofactor>
</comment>
<evidence type="ECO:0000256" key="2">
    <source>
        <dbReference type="ARBA" id="ARBA00010617"/>
    </source>
</evidence>
<dbReference type="GO" id="GO:0016705">
    <property type="term" value="F:oxidoreductase activity, acting on paired donors, with incorporation or reduction of molecular oxygen"/>
    <property type="evidence" value="ECO:0007669"/>
    <property type="project" value="InterPro"/>
</dbReference>
<evidence type="ECO:0000256" key="4">
    <source>
        <dbReference type="ARBA" id="ARBA00022692"/>
    </source>
</evidence>
<keyword evidence="4" id="KW-0812">Transmembrane</keyword>
<evidence type="ECO:0000256" key="8">
    <source>
        <dbReference type="ARBA" id="ARBA00023004"/>
    </source>
</evidence>
<name>A0A9Q0FZ42_9ROSI</name>
<keyword evidence="3 11" id="KW-0349">Heme</keyword>
<evidence type="ECO:0000313" key="14">
    <source>
        <dbReference type="Proteomes" id="UP001141552"/>
    </source>
</evidence>
<comment type="caution">
    <text evidence="13">The sequence shown here is derived from an EMBL/GenBank/DDBJ whole genome shotgun (WGS) entry which is preliminary data.</text>
</comment>
<dbReference type="GO" id="GO:0004497">
    <property type="term" value="F:monooxygenase activity"/>
    <property type="evidence" value="ECO:0007669"/>
    <property type="project" value="UniProtKB-KW"/>
</dbReference>
<evidence type="ECO:0000256" key="10">
    <source>
        <dbReference type="ARBA" id="ARBA00023136"/>
    </source>
</evidence>
<keyword evidence="9 12" id="KW-0503">Monooxygenase</keyword>
<protein>
    <recommendedName>
        <fullName evidence="15">Isoflavone 2'-hydroxylase</fullName>
    </recommendedName>
</protein>
<feature type="binding site" description="axial binding residue" evidence="11">
    <location>
        <position position="447"/>
    </location>
    <ligand>
        <name>heme</name>
        <dbReference type="ChEBI" id="CHEBI:30413"/>
    </ligand>
    <ligandPart>
        <name>Fe</name>
        <dbReference type="ChEBI" id="CHEBI:18248"/>
    </ligandPart>
</feature>
<comment type="subcellular location">
    <subcellularLocation>
        <location evidence="1">Membrane</location>
        <topology evidence="1">Single-pass membrane protein</topology>
    </subcellularLocation>
</comment>
<dbReference type="FunFam" id="1.10.630.10:FF:000023">
    <property type="entry name" value="Cytochrome P450 family protein"/>
    <property type="match status" value="1"/>
</dbReference>
<dbReference type="PANTHER" id="PTHR47947:SF62">
    <property type="entry name" value="CYTOCHROME P450, FAMILY 81, SUBFAMILY D, POLYPEPTIDE 5"/>
    <property type="match status" value="1"/>
</dbReference>
<organism evidence="13 14">
    <name type="scientific">Turnera subulata</name>
    <dbReference type="NCBI Taxonomy" id="218843"/>
    <lineage>
        <taxon>Eukaryota</taxon>
        <taxon>Viridiplantae</taxon>
        <taxon>Streptophyta</taxon>
        <taxon>Embryophyta</taxon>
        <taxon>Tracheophyta</taxon>
        <taxon>Spermatophyta</taxon>
        <taxon>Magnoliopsida</taxon>
        <taxon>eudicotyledons</taxon>
        <taxon>Gunneridae</taxon>
        <taxon>Pentapetalae</taxon>
        <taxon>rosids</taxon>
        <taxon>fabids</taxon>
        <taxon>Malpighiales</taxon>
        <taxon>Passifloraceae</taxon>
        <taxon>Turnera</taxon>
    </lineage>
</organism>
<dbReference type="Proteomes" id="UP001141552">
    <property type="component" value="Unassembled WGS sequence"/>
</dbReference>
<evidence type="ECO:0000256" key="3">
    <source>
        <dbReference type="ARBA" id="ARBA00022617"/>
    </source>
</evidence>
<evidence type="ECO:0000256" key="6">
    <source>
        <dbReference type="ARBA" id="ARBA00022989"/>
    </source>
</evidence>
<dbReference type="InterPro" id="IPR002401">
    <property type="entry name" value="Cyt_P450_E_grp-I"/>
</dbReference>
<dbReference type="InterPro" id="IPR001128">
    <property type="entry name" value="Cyt_P450"/>
</dbReference>
<dbReference type="EMBL" id="JAKUCV010003332">
    <property type="protein sequence ID" value="KAJ4839379.1"/>
    <property type="molecule type" value="Genomic_DNA"/>
</dbReference>
<dbReference type="AlphaFoldDB" id="A0A9Q0FZ42"/>
<keyword evidence="7 12" id="KW-0560">Oxidoreductase</keyword>
<proteinExistence type="inferred from homology"/>
<evidence type="ECO:0000256" key="12">
    <source>
        <dbReference type="RuleBase" id="RU000461"/>
    </source>
</evidence>
<evidence type="ECO:0008006" key="15">
    <source>
        <dbReference type="Google" id="ProtNLM"/>
    </source>
</evidence>
<dbReference type="SUPFAM" id="SSF48264">
    <property type="entry name" value="Cytochrome P450"/>
    <property type="match status" value="1"/>
</dbReference>
<reference evidence="13" key="1">
    <citation type="submission" date="2022-02" db="EMBL/GenBank/DDBJ databases">
        <authorList>
            <person name="Henning P.M."/>
            <person name="McCubbin A.G."/>
            <person name="Shore J.S."/>
        </authorList>
    </citation>
    <scope>NUCLEOTIDE SEQUENCE</scope>
    <source>
        <strain evidence="13">F60SS</strain>
        <tissue evidence="13">Leaves</tissue>
    </source>
</reference>
<keyword evidence="14" id="KW-1185">Reference proteome</keyword>
<evidence type="ECO:0000256" key="5">
    <source>
        <dbReference type="ARBA" id="ARBA00022723"/>
    </source>
</evidence>
<keyword evidence="6" id="KW-1133">Transmembrane helix</keyword>
<dbReference type="PANTHER" id="PTHR47947">
    <property type="entry name" value="CYTOCHROME P450 82C3-RELATED"/>
    <property type="match status" value="1"/>
</dbReference>
<dbReference type="PRINTS" id="PR00463">
    <property type="entry name" value="EP450I"/>
</dbReference>
<evidence type="ECO:0000256" key="1">
    <source>
        <dbReference type="ARBA" id="ARBA00004167"/>
    </source>
</evidence>
<keyword evidence="10" id="KW-0472">Membrane</keyword>
<dbReference type="PROSITE" id="PS00086">
    <property type="entry name" value="CYTOCHROME_P450"/>
    <property type="match status" value="1"/>
</dbReference>
<dbReference type="InterPro" id="IPR036396">
    <property type="entry name" value="Cyt_P450_sf"/>
</dbReference>
<dbReference type="GO" id="GO:0005506">
    <property type="term" value="F:iron ion binding"/>
    <property type="evidence" value="ECO:0007669"/>
    <property type="project" value="InterPro"/>
</dbReference>
<gene>
    <name evidence="13" type="ORF">Tsubulata_031753</name>
</gene>
<evidence type="ECO:0000313" key="13">
    <source>
        <dbReference type="EMBL" id="KAJ4839379.1"/>
    </source>
</evidence>
<dbReference type="Gene3D" id="1.10.630.10">
    <property type="entry name" value="Cytochrome P450"/>
    <property type="match status" value="1"/>
</dbReference>
<dbReference type="Pfam" id="PF00067">
    <property type="entry name" value="p450"/>
    <property type="match status" value="1"/>
</dbReference>
<dbReference type="PRINTS" id="PR00385">
    <property type="entry name" value="P450"/>
</dbReference>
<comment type="similarity">
    <text evidence="2 12">Belongs to the cytochrome P450 family.</text>
</comment>
<sequence length="642" mass="72500">MEDAALFLLCSIVFVFLLLKLFAAHKHLPPRPSSSLPIIGHLHLMKAPMHRTLQKLSSQYGPIMLLSFGTWKVLVISSPNLVEECFNKNDIVFANRPQLSSGKHLNYNNTTMATSSYGHHWRNLRRIAALEIFSTNRLNMSRSIRQEEVRYLLKTLYAIIPHEGFSFSRVEMKSRISDLSFNIIMRMIAGKRYFGEELDDLDEAKRFRDTIRELFEASGASEPSNFVPFLRWIDFQGRVKGMIALHNRSDELWQGLIDEHRKRRRTDDSLTTHQGRTYKTMIDTALSLQDAQPDTYTDEVIKGLIMTMISAGTDTSSVTIEWALSLLLNHPTVLKKAKAEVDNQVGQHRLVDEDDLSKLPYLQSIINETTRLYPAAPLLVPHQSSDSCTVAGYHIPGGTMLLLNAWAMQRDPALWDDANTFRPERFLGQDHIDPYKLVPFGVGRRACPGAGLAKRVVGLALASLIQCFDWERVGEDEVDMAEGTGITMPKAKPLEAMCKARESMINFLSFSSLSSPHSLVLSALPEPPYPLSLFFFVFSTFSPSRGLLLTTKQTSPPRSRISHLPFLPHPSESIPGVPSSSSFDRATTRLVLEAAVLRRLHGEINGDEHGGWRQIFPFEWKSDLCLFVLLECRSSIGRHRVV</sequence>
<dbReference type="InterPro" id="IPR050651">
    <property type="entry name" value="Plant_Cytochrome_P450_Monoox"/>
</dbReference>